<dbReference type="Proteomes" id="UP000287168">
    <property type="component" value="Unassembled WGS sequence"/>
</dbReference>
<evidence type="ECO:0000313" key="3">
    <source>
        <dbReference type="EMBL" id="RWY38508.1"/>
    </source>
</evidence>
<gene>
    <name evidence="3" type="ORF">EP867_15985</name>
</gene>
<organism evidence="3 4">
    <name type="scientific">Falsigemmobacter intermedius</name>
    <dbReference type="NCBI Taxonomy" id="1553448"/>
    <lineage>
        <taxon>Bacteria</taxon>
        <taxon>Pseudomonadati</taxon>
        <taxon>Pseudomonadota</taxon>
        <taxon>Alphaproteobacteria</taxon>
        <taxon>Rhodobacterales</taxon>
        <taxon>Paracoccaceae</taxon>
        <taxon>Falsigemmobacter</taxon>
    </lineage>
</organism>
<keyword evidence="4" id="KW-1185">Reference proteome</keyword>
<proteinExistence type="predicted"/>
<evidence type="ECO:0000313" key="4">
    <source>
        <dbReference type="Proteomes" id="UP000287168"/>
    </source>
</evidence>
<dbReference type="InterPro" id="IPR007499">
    <property type="entry name" value="ERF_bacteria_virus"/>
</dbReference>
<dbReference type="Pfam" id="PF04404">
    <property type="entry name" value="ERF"/>
    <property type="match status" value="1"/>
</dbReference>
<reference evidence="3 4" key="1">
    <citation type="journal article" date="2015" name="Int. J. Syst. Evol. Microbiol.">
        <title>Gemmobacter intermedius sp. nov., isolated from a white stork (Ciconia ciconia).</title>
        <authorList>
            <person name="Kampfer P."/>
            <person name="Jerzak L."/>
            <person name="Wilharm G."/>
            <person name="Golke J."/>
            <person name="Busse H.J."/>
            <person name="Glaeser S.P."/>
        </authorList>
    </citation>
    <scope>NUCLEOTIDE SEQUENCE [LARGE SCALE GENOMIC DNA]</scope>
    <source>
        <strain evidence="3 4">119/4</strain>
    </source>
</reference>
<dbReference type="AlphaFoldDB" id="A0A3S3U6V9"/>
<feature type="compositionally biased region" description="Basic and acidic residues" evidence="2">
    <location>
        <begin position="144"/>
        <end position="153"/>
    </location>
</feature>
<dbReference type="OrthoDB" id="149299at2"/>
<evidence type="ECO:0000256" key="2">
    <source>
        <dbReference type="SAM" id="MobiDB-lite"/>
    </source>
</evidence>
<comment type="caution">
    <text evidence="3">The sequence shown here is derived from an EMBL/GenBank/DDBJ whole genome shotgun (WGS) entry which is preliminary data.</text>
</comment>
<sequence>MSDLTPIQTVSAAPVTGSAILTAISKAMGEMKRLAKDNKNTEQKYEFASVDDFLAMTGPVCAANGIITLMDEVSVDNFEKAGKYGPTHWARYVFAITTYHASGEALPTVRRSVEVIRSGAQAAGSAQSYALKQYQRALYQIPTGDKDDPDHGSPVEQAPPRQEQRQPPRDPGPTAADMAIKALSGADTLDRLAAIWGDLPRAVQGHQLVIDAKDAAKARLSQSANETTNNEGAQ</sequence>
<feature type="coiled-coil region" evidence="1">
    <location>
        <begin position="24"/>
        <end position="51"/>
    </location>
</feature>
<dbReference type="EMBL" id="SBLC01000034">
    <property type="protein sequence ID" value="RWY38508.1"/>
    <property type="molecule type" value="Genomic_DNA"/>
</dbReference>
<name>A0A3S3U6V9_9RHOB</name>
<accession>A0A3S3U6V9</accession>
<protein>
    <recommendedName>
        <fullName evidence="5">ERF family protein</fullName>
    </recommendedName>
</protein>
<dbReference type="RefSeq" id="WP_128490476.1">
    <property type="nucleotide sequence ID" value="NZ_JBHLXB010000068.1"/>
</dbReference>
<evidence type="ECO:0008006" key="5">
    <source>
        <dbReference type="Google" id="ProtNLM"/>
    </source>
</evidence>
<keyword evidence="1" id="KW-0175">Coiled coil</keyword>
<feature type="region of interest" description="Disordered" evidence="2">
    <location>
        <begin position="141"/>
        <end position="176"/>
    </location>
</feature>
<evidence type="ECO:0000256" key="1">
    <source>
        <dbReference type="SAM" id="Coils"/>
    </source>
</evidence>